<dbReference type="EMBL" id="NMUH01003429">
    <property type="protein sequence ID" value="MQM05531.1"/>
    <property type="molecule type" value="Genomic_DNA"/>
</dbReference>
<feature type="domain" description="RNase H type-1" evidence="2">
    <location>
        <begin position="211"/>
        <end position="349"/>
    </location>
</feature>
<name>A0A843WJ00_COLES</name>
<sequence>MVYLRVPLRSGRVLASDYTPLVEKVNRRLAAWMPSLISQARRITLINFVLASLLVYLAASSSISSSIMRYIDKRAAAFFWSGPEGVFRRHWVAWSTIQHPIAEGGLGIRSIKEVHVALAVKILWNIKHGSSYWATYARKRYSNGFVSLYCLILILWEIWKGRCSARFESKRFSARSVINNIKFMLANSLAKLCFKDAPSSNELQLVHWIPPITGLCLNVDGASKGNPGLCGGGGCIRDEHGSVRVAFAHFYDDGTSMIAETRALCDGLRPADFLGLRLSIVYTDSSVLANSFKEGRCPSWRAYRWWREAIAGFQRSACTITHVYREANQEQYWWSENILPLWGRVHSPS</sequence>
<dbReference type="CDD" id="cd06222">
    <property type="entry name" value="RNase_H_like"/>
    <property type="match status" value="1"/>
</dbReference>
<evidence type="ECO:0000313" key="3">
    <source>
        <dbReference type="EMBL" id="MQM05531.1"/>
    </source>
</evidence>
<proteinExistence type="predicted"/>
<evidence type="ECO:0000256" key="1">
    <source>
        <dbReference type="SAM" id="Phobius"/>
    </source>
</evidence>
<dbReference type="InterPro" id="IPR002156">
    <property type="entry name" value="RNaseH_domain"/>
</dbReference>
<dbReference type="PANTHER" id="PTHR33116:SF78">
    <property type="entry name" value="OS12G0587133 PROTEIN"/>
    <property type="match status" value="1"/>
</dbReference>
<dbReference type="AlphaFoldDB" id="A0A843WJ00"/>
<gene>
    <name evidence="3" type="ORF">Taro_038344</name>
</gene>
<evidence type="ECO:0000259" key="2">
    <source>
        <dbReference type="PROSITE" id="PS50879"/>
    </source>
</evidence>
<protein>
    <recommendedName>
        <fullName evidence="2">RNase H type-1 domain-containing protein</fullName>
    </recommendedName>
</protein>
<evidence type="ECO:0000313" key="4">
    <source>
        <dbReference type="Proteomes" id="UP000652761"/>
    </source>
</evidence>
<dbReference type="InterPro" id="IPR012337">
    <property type="entry name" value="RNaseH-like_sf"/>
</dbReference>
<dbReference type="PANTHER" id="PTHR33116">
    <property type="entry name" value="REVERSE TRANSCRIPTASE ZINC-BINDING DOMAIN-CONTAINING PROTEIN-RELATED-RELATED"/>
    <property type="match status" value="1"/>
</dbReference>
<dbReference type="GO" id="GO:0003676">
    <property type="term" value="F:nucleic acid binding"/>
    <property type="evidence" value="ECO:0007669"/>
    <property type="project" value="InterPro"/>
</dbReference>
<feature type="transmembrane region" description="Helical" evidence="1">
    <location>
        <begin position="43"/>
        <end position="64"/>
    </location>
</feature>
<keyword evidence="1" id="KW-0472">Membrane</keyword>
<comment type="caution">
    <text evidence="3">The sequence shown here is derived from an EMBL/GenBank/DDBJ whole genome shotgun (WGS) entry which is preliminary data.</text>
</comment>
<dbReference type="GO" id="GO:0004523">
    <property type="term" value="F:RNA-DNA hybrid ribonuclease activity"/>
    <property type="evidence" value="ECO:0007669"/>
    <property type="project" value="InterPro"/>
</dbReference>
<dbReference type="OrthoDB" id="1932527at2759"/>
<keyword evidence="1" id="KW-1133">Transmembrane helix</keyword>
<accession>A0A843WJ00</accession>
<dbReference type="SUPFAM" id="SSF53098">
    <property type="entry name" value="Ribonuclease H-like"/>
    <property type="match status" value="1"/>
</dbReference>
<dbReference type="InterPro" id="IPR044730">
    <property type="entry name" value="RNase_H-like_dom_plant"/>
</dbReference>
<keyword evidence="1" id="KW-0812">Transmembrane</keyword>
<dbReference type="Pfam" id="PF13456">
    <property type="entry name" value="RVT_3"/>
    <property type="match status" value="1"/>
</dbReference>
<dbReference type="PROSITE" id="PS50879">
    <property type="entry name" value="RNASE_H_1"/>
    <property type="match status" value="1"/>
</dbReference>
<reference evidence="3" key="1">
    <citation type="submission" date="2017-07" db="EMBL/GenBank/DDBJ databases">
        <title>Taro Niue Genome Assembly and Annotation.</title>
        <authorList>
            <person name="Atibalentja N."/>
            <person name="Keating K."/>
            <person name="Fields C.J."/>
        </authorList>
    </citation>
    <scope>NUCLEOTIDE SEQUENCE</scope>
    <source>
        <strain evidence="3">Niue_2</strain>
        <tissue evidence="3">Leaf</tissue>
    </source>
</reference>
<organism evidence="3 4">
    <name type="scientific">Colocasia esculenta</name>
    <name type="common">Wild taro</name>
    <name type="synonym">Arum esculentum</name>
    <dbReference type="NCBI Taxonomy" id="4460"/>
    <lineage>
        <taxon>Eukaryota</taxon>
        <taxon>Viridiplantae</taxon>
        <taxon>Streptophyta</taxon>
        <taxon>Embryophyta</taxon>
        <taxon>Tracheophyta</taxon>
        <taxon>Spermatophyta</taxon>
        <taxon>Magnoliopsida</taxon>
        <taxon>Liliopsida</taxon>
        <taxon>Araceae</taxon>
        <taxon>Aroideae</taxon>
        <taxon>Colocasieae</taxon>
        <taxon>Colocasia</taxon>
    </lineage>
</organism>
<dbReference type="Proteomes" id="UP000652761">
    <property type="component" value="Unassembled WGS sequence"/>
</dbReference>
<feature type="transmembrane region" description="Helical" evidence="1">
    <location>
        <begin position="141"/>
        <end position="159"/>
    </location>
</feature>
<dbReference type="Gene3D" id="3.30.420.10">
    <property type="entry name" value="Ribonuclease H-like superfamily/Ribonuclease H"/>
    <property type="match status" value="1"/>
</dbReference>
<keyword evidence="4" id="KW-1185">Reference proteome</keyword>
<dbReference type="InterPro" id="IPR036397">
    <property type="entry name" value="RNaseH_sf"/>
</dbReference>